<evidence type="ECO:0000313" key="4">
    <source>
        <dbReference type="Proteomes" id="UP000059680"/>
    </source>
</evidence>
<gene>
    <name evidence="3" type="ordered locus">Os06g0611550</name>
    <name evidence="3" type="ORF">OSNPB_060611550</name>
</gene>
<dbReference type="AlphaFoldDB" id="A0A0P0WYM5"/>
<evidence type="ECO:0000256" key="2">
    <source>
        <dbReference type="SAM" id="SignalP"/>
    </source>
</evidence>
<feature type="non-terminal residue" evidence="3">
    <location>
        <position position="1"/>
    </location>
</feature>
<reference evidence="4" key="1">
    <citation type="journal article" date="2005" name="Nature">
        <title>The map-based sequence of the rice genome.</title>
        <authorList>
            <consortium name="International rice genome sequencing project (IRGSP)"/>
            <person name="Matsumoto T."/>
            <person name="Wu J."/>
            <person name="Kanamori H."/>
            <person name="Katayose Y."/>
            <person name="Fujisawa M."/>
            <person name="Namiki N."/>
            <person name="Mizuno H."/>
            <person name="Yamamoto K."/>
            <person name="Antonio B.A."/>
            <person name="Baba T."/>
            <person name="Sakata K."/>
            <person name="Nagamura Y."/>
            <person name="Aoki H."/>
            <person name="Arikawa K."/>
            <person name="Arita K."/>
            <person name="Bito T."/>
            <person name="Chiden Y."/>
            <person name="Fujitsuka N."/>
            <person name="Fukunaka R."/>
            <person name="Hamada M."/>
            <person name="Harada C."/>
            <person name="Hayashi A."/>
            <person name="Hijishita S."/>
            <person name="Honda M."/>
            <person name="Hosokawa S."/>
            <person name="Ichikawa Y."/>
            <person name="Idonuma A."/>
            <person name="Iijima M."/>
            <person name="Ikeda M."/>
            <person name="Ikeno M."/>
            <person name="Ito K."/>
            <person name="Ito S."/>
            <person name="Ito T."/>
            <person name="Ito Y."/>
            <person name="Ito Y."/>
            <person name="Iwabuchi A."/>
            <person name="Kamiya K."/>
            <person name="Karasawa W."/>
            <person name="Kurita K."/>
            <person name="Katagiri S."/>
            <person name="Kikuta A."/>
            <person name="Kobayashi H."/>
            <person name="Kobayashi N."/>
            <person name="Machita K."/>
            <person name="Maehara T."/>
            <person name="Masukawa M."/>
            <person name="Mizubayashi T."/>
            <person name="Mukai Y."/>
            <person name="Nagasaki H."/>
            <person name="Nagata Y."/>
            <person name="Naito S."/>
            <person name="Nakashima M."/>
            <person name="Nakama Y."/>
            <person name="Nakamichi Y."/>
            <person name="Nakamura M."/>
            <person name="Meguro A."/>
            <person name="Negishi M."/>
            <person name="Ohta I."/>
            <person name="Ohta T."/>
            <person name="Okamoto M."/>
            <person name="Ono N."/>
            <person name="Saji S."/>
            <person name="Sakaguchi M."/>
            <person name="Sakai K."/>
            <person name="Shibata M."/>
            <person name="Shimokawa T."/>
            <person name="Song J."/>
            <person name="Takazaki Y."/>
            <person name="Terasawa K."/>
            <person name="Tsugane M."/>
            <person name="Tsuji K."/>
            <person name="Ueda S."/>
            <person name="Waki K."/>
            <person name="Yamagata H."/>
            <person name="Yamamoto M."/>
            <person name="Yamamoto S."/>
            <person name="Yamane H."/>
            <person name="Yoshiki S."/>
            <person name="Yoshihara R."/>
            <person name="Yukawa K."/>
            <person name="Zhong H."/>
            <person name="Yano M."/>
            <person name="Yuan Q."/>
            <person name="Ouyang S."/>
            <person name="Liu J."/>
            <person name="Jones K.M."/>
            <person name="Gansberger K."/>
            <person name="Moffat K."/>
            <person name="Hill J."/>
            <person name="Bera J."/>
            <person name="Fadrosh D."/>
            <person name="Jin S."/>
            <person name="Johri S."/>
            <person name="Kim M."/>
            <person name="Overton L."/>
            <person name="Reardon M."/>
            <person name="Tsitrin T."/>
            <person name="Vuong H."/>
            <person name="Weaver B."/>
            <person name="Ciecko A."/>
            <person name="Tallon L."/>
            <person name="Jackson J."/>
            <person name="Pai G."/>
            <person name="Aken S.V."/>
            <person name="Utterback T."/>
            <person name="Reidmuller S."/>
            <person name="Feldblyum T."/>
            <person name="Hsiao J."/>
            <person name="Zismann V."/>
            <person name="Iobst S."/>
            <person name="de Vazeille A.R."/>
            <person name="Buell C.R."/>
            <person name="Ying K."/>
            <person name="Li Y."/>
            <person name="Lu T."/>
            <person name="Huang Y."/>
            <person name="Zhao Q."/>
            <person name="Feng Q."/>
            <person name="Zhang L."/>
            <person name="Zhu J."/>
            <person name="Weng Q."/>
            <person name="Mu J."/>
            <person name="Lu Y."/>
            <person name="Fan D."/>
            <person name="Liu Y."/>
            <person name="Guan J."/>
            <person name="Zhang Y."/>
            <person name="Yu S."/>
            <person name="Liu X."/>
            <person name="Zhang Y."/>
            <person name="Hong G."/>
            <person name="Han B."/>
            <person name="Choisne N."/>
            <person name="Demange N."/>
            <person name="Orjeda G."/>
            <person name="Samain S."/>
            <person name="Cattolico L."/>
            <person name="Pelletier E."/>
            <person name="Couloux A."/>
            <person name="Segurens B."/>
            <person name="Wincker P."/>
            <person name="D'Hont A."/>
            <person name="Scarpelli C."/>
            <person name="Weissenbach J."/>
            <person name="Salanoubat M."/>
            <person name="Quetier F."/>
            <person name="Yu Y."/>
            <person name="Kim H.R."/>
            <person name="Rambo T."/>
            <person name="Currie J."/>
            <person name="Collura K."/>
            <person name="Luo M."/>
            <person name="Yang T."/>
            <person name="Ammiraju J.S.S."/>
            <person name="Engler F."/>
            <person name="Soderlund C."/>
            <person name="Wing R.A."/>
            <person name="Palmer L.E."/>
            <person name="de la Bastide M."/>
            <person name="Spiegel L."/>
            <person name="Nascimento L."/>
            <person name="Zutavern T."/>
            <person name="O'Shaughnessy A."/>
            <person name="Dike S."/>
            <person name="Dedhia N."/>
            <person name="Preston R."/>
            <person name="Balija V."/>
            <person name="McCombie W.R."/>
            <person name="Chow T."/>
            <person name="Chen H."/>
            <person name="Chung M."/>
            <person name="Chen C."/>
            <person name="Shaw J."/>
            <person name="Wu H."/>
            <person name="Hsiao K."/>
            <person name="Chao Y."/>
            <person name="Chu M."/>
            <person name="Cheng C."/>
            <person name="Hour A."/>
            <person name="Lee P."/>
            <person name="Lin S."/>
            <person name="Lin Y."/>
            <person name="Liou J."/>
            <person name="Liu S."/>
            <person name="Hsing Y."/>
            <person name="Raghuvanshi S."/>
            <person name="Mohanty A."/>
            <person name="Bharti A.K."/>
            <person name="Gaur A."/>
            <person name="Gupta V."/>
            <person name="Kumar D."/>
            <person name="Ravi V."/>
            <person name="Vij S."/>
            <person name="Kapur A."/>
            <person name="Khurana P."/>
            <person name="Khurana P."/>
            <person name="Khurana J.P."/>
            <person name="Tyagi A.K."/>
            <person name="Gaikwad K."/>
            <person name="Singh A."/>
            <person name="Dalal V."/>
            <person name="Srivastava S."/>
            <person name="Dixit A."/>
            <person name="Pal A.K."/>
            <person name="Ghazi I.A."/>
            <person name="Yadav M."/>
            <person name="Pandit A."/>
            <person name="Bhargava A."/>
            <person name="Sureshbabu K."/>
            <person name="Batra K."/>
            <person name="Sharma T.R."/>
            <person name="Mohapatra T."/>
            <person name="Singh N.K."/>
            <person name="Messing J."/>
            <person name="Nelson A.B."/>
            <person name="Fuks G."/>
            <person name="Kavchok S."/>
            <person name="Keizer G."/>
            <person name="Linton E."/>
            <person name="Llaca V."/>
            <person name="Song R."/>
            <person name="Tanyolac B."/>
            <person name="Young S."/>
            <person name="Ho-Il K."/>
            <person name="Hahn J.H."/>
            <person name="Sangsakoo G."/>
            <person name="Vanavichit A."/>
            <person name="de Mattos Luiz.A.T."/>
            <person name="Zimmer P.D."/>
            <person name="Malone G."/>
            <person name="Dellagostin O."/>
            <person name="de Oliveira A.C."/>
            <person name="Bevan M."/>
            <person name="Bancroft I."/>
            <person name="Minx P."/>
            <person name="Cordum H."/>
            <person name="Wilson R."/>
            <person name="Cheng Z."/>
            <person name="Jin W."/>
            <person name="Jiang J."/>
            <person name="Leong S.A."/>
            <person name="Iwama H."/>
            <person name="Gojobori T."/>
            <person name="Itoh T."/>
            <person name="Niimura Y."/>
            <person name="Fujii Y."/>
            <person name="Habara T."/>
            <person name="Sakai H."/>
            <person name="Sato Y."/>
            <person name="Wilson G."/>
            <person name="Kumar K."/>
            <person name="McCouch S."/>
            <person name="Juretic N."/>
            <person name="Hoen D."/>
            <person name="Wright S."/>
            <person name="Bruskiewich R."/>
            <person name="Bureau T."/>
            <person name="Miyao A."/>
            <person name="Hirochika H."/>
            <person name="Nishikawa T."/>
            <person name="Kadowaki K."/>
            <person name="Sugiura M."/>
            <person name="Burr B."/>
            <person name="Sasaki T."/>
        </authorList>
    </citation>
    <scope>NUCLEOTIDE SEQUENCE [LARGE SCALE GENOMIC DNA]</scope>
    <source>
        <strain evidence="4">cv. Nipponbare</strain>
    </source>
</reference>
<reference evidence="3 4" key="3">
    <citation type="journal article" date="2013" name="Rice">
        <title>Improvement of the Oryza sativa Nipponbare reference genome using next generation sequence and optical map data.</title>
        <authorList>
            <person name="Kawahara Y."/>
            <person name="de la Bastide M."/>
            <person name="Hamilton J.P."/>
            <person name="Kanamori H."/>
            <person name="McCombie W.R."/>
            <person name="Ouyang S."/>
            <person name="Schwartz D.C."/>
            <person name="Tanaka T."/>
            <person name="Wu J."/>
            <person name="Zhou S."/>
            <person name="Childs K.L."/>
            <person name="Davidson R.M."/>
            <person name="Lin H."/>
            <person name="Quesada-Ocampo L."/>
            <person name="Vaillancourt B."/>
            <person name="Sakai H."/>
            <person name="Lee S.S."/>
            <person name="Kim J."/>
            <person name="Numa H."/>
            <person name="Itoh T."/>
            <person name="Buell C.R."/>
            <person name="Matsumoto T."/>
        </authorList>
    </citation>
    <scope>NUCLEOTIDE SEQUENCE [LARGE SCALE GENOMIC DNA]</scope>
    <source>
        <strain evidence="4">cv. Nipponbare</strain>
    </source>
</reference>
<feature type="compositionally biased region" description="Basic and acidic residues" evidence="1">
    <location>
        <begin position="72"/>
        <end position="87"/>
    </location>
</feature>
<accession>A0A0P0WYM5</accession>
<feature type="compositionally biased region" description="Basic residues" evidence="1">
    <location>
        <begin position="96"/>
        <end position="105"/>
    </location>
</feature>
<protein>
    <submittedName>
        <fullName evidence="3">Os06g0611550 protein</fullName>
    </submittedName>
</protein>
<dbReference type="Proteomes" id="UP000059680">
    <property type="component" value="Chromosome 6"/>
</dbReference>
<evidence type="ECO:0000313" key="3">
    <source>
        <dbReference type="EMBL" id="BAS98594.1"/>
    </source>
</evidence>
<feature type="chain" id="PRO_5006056903" evidence="2">
    <location>
        <begin position="19"/>
        <end position="130"/>
    </location>
</feature>
<evidence type="ECO:0000256" key="1">
    <source>
        <dbReference type="SAM" id="MobiDB-lite"/>
    </source>
</evidence>
<keyword evidence="4" id="KW-1185">Reference proteome</keyword>
<dbReference type="InParanoid" id="A0A0P0WYM5"/>
<name>A0A0P0WYM5_ORYSJ</name>
<keyword evidence="2" id="KW-0732">Signal</keyword>
<feature type="region of interest" description="Disordered" evidence="1">
    <location>
        <begin position="72"/>
        <end position="130"/>
    </location>
</feature>
<proteinExistence type="predicted"/>
<dbReference type="Gramene" id="Os06t0611550-00">
    <property type="protein sequence ID" value="Os06t0611550-00"/>
    <property type="gene ID" value="Os06g0611550"/>
</dbReference>
<sequence>MLAVVVLGAGVLAPDAGALAVELALAGDDEVVDMADLDPVGHLLARVLAEVVGAQQVAVELDGHGAIAGAPELHRPRHEIPLGDQDRLLPGAGARRPPRRHHRAGAVRPAVADGAELGDVERAAGAGRHR</sequence>
<reference evidence="3 4" key="2">
    <citation type="journal article" date="2013" name="Plant Cell Physiol.">
        <title>Rice Annotation Project Database (RAP-DB): an integrative and interactive database for rice genomics.</title>
        <authorList>
            <person name="Sakai H."/>
            <person name="Lee S.S."/>
            <person name="Tanaka T."/>
            <person name="Numa H."/>
            <person name="Kim J."/>
            <person name="Kawahara Y."/>
            <person name="Wakimoto H."/>
            <person name="Yang C.C."/>
            <person name="Iwamoto M."/>
            <person name="Abe T."/>
            <person name="Yamada Y."/>
            <person name="Muto A."/>
            <person name="Inokuchi H."/>
            <person name="Ikemura T."/>
            <person name="Matsumoto T."/>
            <person name="Sasaki T."/>
            <person name="Itoh T."/>
        </authorList>
    </citation>
    <scope>NUCLEOTIDE SEQUENCE [LARGE SCALE GENOMIC DNA]</scope>
    <source>
        <strain evidence="4">cv. Nipponbare</strain>
    </source>
</reference>
<feature type="signal peptide" evidence="2">
    <location>
        <begin position="1"/>
        <end position="18"/>
    </location>
</feature>
<dbReference type="EMBL" id="AP014962">
    <property type="protein sequence ID" value="BAS98594.1"/>
    <property type="molecule type" value="Genomic_DNA"/>
</dbReference>
<organism evidence="3 4">
    <name type="scientific">Oryza sativa subsp. japonica</name>
    <name type="common">Rice</name>
    <dbReference type="NCBI Taxonomy" id="39947"/>
    <lineage>
        <taxon>Eukaryota</taxon>
        <taxon>Viridiplantae</taxon>
        <taxon>Streptophyta</taxon>
        <taxon>Embryophyta</taxon>
        <taxon>Tracheophyta</taxon>
        <taxon>Spermatophyta</taxon>
        <taxon>Magnoliopsida</taxon>
        <taxon>Liliopsida</taxon>
        <taxon>Poales</taxon>
        <taxon>Poaceae</taxon>
        <taxon>BOP clade</taxon>
        <taxon>Oryzoideae</taxon>
        <taxon>Oryzeae</taxon>
        <taxon>Oryzinae</taxon>
        <taxon>Oryza</taxon>
        <taxon>Oryza sativa</taxon>
    </lineage>
</organism>
<dbReference type="PaxDb" id="39947-A0A0P0WYM5"/>